<dbReference type="Proteomes" id="UP000322225">
    <property type="component" value="Chromosome 1"/>
</dbReference>
<proteinExistence type="predicted"/>
<sequence length="300" mass="33298">MPTILSHTRTVLTYFRPLTISMGLSIVLPLRQFSTTPKIGEQARCSRYLYRKPWEGARWESPYPVVFLRVRGLGLEEEGEWADWSGMLAEKGYTSIEIDITAPASSSSETAPLEITQLSSSSSTPTFPDPDRASASSSEAEVISPFPSMVTALNSQIRLMAIPFPPIIIARGGSTLLAQAYIEDHPASGLVLLDPTADDDPRSSSASNTSEKGQTWKWPVFKYEPHFPLLILSSQEKMTKLSVENRLVREFAGEDPNKSGWTLGRRGRGKGVELAVVDESRELSDKGRIEVERWMDRCGF</sequence>
<organism evidence="2 3">
    <name type="scientific">Kwoniella shandongensis</name>
    <dbReference type="NCBI Taxonomy" id="1734106"/>
    <lineage>
        <taxon>Eukaryota</taxon>
        <taxon>Fungi</taxon>
        <taxon>Dikarya</taxon>
        <taxon>Basidiomycota</taxon>
        <taxon>Agaricomycotina</taxon>
        <taxon>Tremellomycetes</taxon>
        <taxon>Tremellales</taxon>
        <taxon>Cryptococcaceae</taxon>
        <taxon>Kwoniella</taxon>
    </lineage>
</organism>
<feature type="region of interest" description="Disordered" evidence="1">
    <location>
        <begin position="104"/>
        <end position="140"/>
    </location>
</feature>
<evidence type="ECO:0000313" key="2">
    <source>
        <dbReference type="EMBL" id="WWD15659.1"/>
    </source>
</evidence>
<dbReference type="EMBL" id="CP144051">
    <property type="protein sequence ID" value="WWD15659.1"/>
    <property type="molecule type" value="Genomic_DNA"/>
</dbReference>
<gene>
    <name evidence="2" type="ORF">CI109_100081</name>
</gene>
<dbReference type="AlphaFoldDB" id="A0AAJ8LEH3"/>
<dbReference type="RefSeq" id="XP_065822792.1">
    <property type="nucleotide sequence ID" value="XM_065966720.1"/>
</dbReference>
<reference evidence="2" key="2">
    <citation type="submission" date="2024-01" db="EMBL/GenBank/DDBJ databases">
        <title>Comparative genomics of Cryptococcus and Kwoniella reveals pathogenesis evolution and contrasting modes of karyotype evolution via chromosome fusion or intercentromeric recombination.</title>
        <authorList>
            <person name="Coelho M.A."/>
            <person name="David-Palma M."/>
            <person name="Shea T."/>
            <person name="Bowers K."/>
            <person name="McGinley-Smith S."/>
            <person name="Mohammad A.W."/>
            <person name="Gnirke A."/>
            <person name="Yurkov A.M."/>
            <person name="Nowrousian M."/>
            <person name="Sun S."/>
            <person name="Cuomo C.A."/>
            <person name="Heitman J."/>
        </authorList>
    </citation>
    <scope>NUCLEOTIDE SEQUENCE</scope>
    <source>
        <strain evidence="2">CBS 12478</strain>
    </source>
</reference>
<name>A0AAJ8LEH3_9TREE</name>
<evidence type="ECO:0000313" key="3">
    <source>
        <dbReference type="Proteomes" id="UP000322225"/>
    </source>
</evidence>
<dbReference type="GeneID" id="43592553"/>
<evidence type="ECO:0000256" key="1">
    <source>
        <dbReference type="SAM" id="MobiDB-lite"/>
    </source>
</evidence>
<protein>
    <submittedName>
        <fullName evidence="2">Uncharacterized protein</fullName>
    </submittedName>
</protein>
<dbReference type="KEGG" id="ksn:43592553"/>
<reference evidence="2" key="1">
    <citation type="submission" date="2017-08" db="EMBL/GenBank/DDBJ databases">
        <authorList>
            <person name="Cuomo C."/>
            <person name="Billmyre B."/>
            <person name="Heitman J."/>
        </authorList>
    </citation>
    <scope>NUCLEOTIDE SEQUENCE</scope>
    <source>
        <strain evidence="2">CBS 12478</strain>
    </source>
</reference>
<keyword evidence="3" id="KW-1185">Reference proteome</keyword>
<accession>A0AAJ8LEH3</accession>